<proteinExistence type="predicted"/>
<gene>
    <name evidence="1" type="primary">yifN</name>
    <name evidence="1" type="ORF">NCTC10418_07479</name>
</gene>
<evidence type="ECO:0000313" key="1">
    <source>
        <dbReference type="EMBL" id="STE89718.1"/>
    </source>
</evidence>
<name>A0A376L4F2_ECOLX</name>
<organism evidence="1 2">
    <name type="scientific">Escherichia coli</name>
    <dbReference type="NCBI Taxonomy" id="562"/>
    <lineage>
        <taxon>Bacteria</taxon>
        <taxon>Pseudomonadati</taxon>
        <taxon>Pseudomonadota</taxon>
        <taxon>Gammaproteobacteria</taxon>
        <taxon>Enterobacterales</taxon>
        <taxon>Enterobacteriaceae</taxon>
        <taxon>Escherichia</taxon>
    </lineage>
</organism>
<dbReference type="InterPro" id="IPR003477">
    <property type="entry name" value="PemK-like"/>
</dbReference>
<dbReference type="AlphaFoldDB" id="A0A376L4F2"/>
<dbReference type="GO" id="GO:0003677">
    <property type="term" value="F:DNA binding"/>
    <property type="evidence" value="ECO:0007669"/>
    <property type="project" value="InterPro"/>
</dbReference>
<reference evidence="1 2" key="1">
    <citation type="submission" date="2018-06" db="EMBL/GenBank/DDBJ databases">
        <authorList>
            <consortium name="Pathogen Informatics"/>
            <person name="Doyle S."/>
        </authorList>
    </citation>
    <scope>NUCLEOTIDE SEQUENCE [LARGE SCALE GENOMIC DNA]</scope>
    <source>
        <strain evidence="1 2">NCTC10418</strain>
    </source>
</reference>
<dbReference type="InterPro" id="IPR011067">
    <property type="entry name" value="Plasmid_toxin/cell-grow_inhib"/>
</dbReference>
<sequence>MAINFSPKVGEIQECNFGNYPVIQNGQFSTTYYDGRIPPEMIKNRLVVVLNGKINGNACIVVPLSTTRDHDKLNRGMHVEIASNVINVLQFFDQQIRWGQSRPGTTSQSKPIK</sequence>
<dbReference type="Gene3D" id="2.30.30.110">
    <property type="match status" value="1"/>
</dbReference>
<protein>
    <submittedName>
        <fullName evidence="1">YifN</fullName>
    </submittedName>
</protein>
<evidence type="ECO:0000313" key="2">
    <source>
        <dbReference type="Proteomes" id="UP000255460"/>
    </source>
</evidence>
<accession>A0A376L4F2</accession>
<dbReference type="EMBL" id="UFZQ01000001">
    <property type="protein sequence ID" value="STE89718.1"/>
    <property type="molecule type" value="Genomic_DNA"/>
</dbReference>
<dbReference type="Pfam" id="PF02452">
    <property type="entry name" value="PemK_toxin"/>
    <property type="match status" value="1"/>
</dbReference>
<dbReference type="Proteomes" id="UP000255460">
    <property type="component" value="Unassembled WGS sequence"/>
</dbReference>